<keyword evidence="2" id="KW-1185">Reference proteome</keyword>
<reference evidence="1" key="2">
    <citation type="submission" date="2020-09" db="EMBL/GenBank/DDBJ databases">
        <authorList>
            <person name="Sun Q."/>
            <person name="Kim S."/>
        </authorList>
    </citation>
    <scope>NUCLEOTIDE SEQUENCE</scope>
    <source>
        <strain evidence="1">KCTC 32255</strain>
    </source>
</reference>
<reference evidence="1" key="1">
    <citation type="journal article" date="2014" name="Int. J. Syst. Evol. Microbiol.">
        <title>Complete genome sequence of Corynebacterium casei LMG S-19264T (=DSM 44701T), isolated from a smear-ripened cheese.</title>
        <authorList>
            <consortium name="US DOE Joint Genome Institute (JGI-PGF)"/>
            <person name="Walter F."/>
            <person name="Albersmeier A."/>
            <person name="Kalinowski J."/>
            <person name="Ruckert C."/>
        </authorList>
    </citation>
    <scope>NUCLEOTIDE SEQUENCE</scope>
    <source>
        <strain evidence="1">KCTC 32255</strain>
    </source>
</reference>
<dbReference type="InterPro" id="IPR012545">
    <property type="entry name" value="DUF1697"/>
</dbReference>
<evidence type="ECO:0008006" key="3">
    <source>
        <dbReference type="Google" id="ProtNLM"/>
    </source>
</evidence>
<gene>
    <name evidence="1" type="ORF">GCM10011614_33740</name>
</gene>
<name>A0A918PMJ2_9SPHN</name>
<dbReference type="Pfam" id="PF08002">
    <property type="entry name" value="DUF1697"/>
    <property type="match status" value="1"/>
</dbReference>
<sequence length="178" mass="20628">MTRYCAFFGSINVGGNRLSMADLRYAFEREEFANVETVVASGNVLFDYDDRPTEGLEELFAHMMADRFDIESFVAVRTKDEVRTAIDENPFADKGEDKRVHTHFLEGQPTKAQFEKLVADHEERGDEEKMALGRRCLFVDYVDGVARTRLTGDYITRRLKHRHTARNINSLRRILDKM</sequence>
<dbReference type="AlphaFoldDB" id="A0A918PMJ2"/>
<protein>
    <recommendedName>
        <fullName evidence="3">DUF1697 domain-containing protein</fullName>
    </recommendedName>
</protein>
<dbReference type="SUPFAM" id="SSF160379">
    <property type="entry name" value="SP0830-like"/>
    <property type="match status" value="1"/>
</dbReference>
<evidence type="ECO:0000313" key="1">
    <source>
        <dbReference type="EMBL" id="GGZ16220.1"/>
    </source>
</evidence>
<dbReference type="PIRSF" id="PIRSF008502">
    <property type="entry name" value="UCP008502"/>
    <property type="match status" value="1"/>
</dbReference>
<dbReference type="EMBL" id="BMZA01000026">
    <property type="protein sequence ID" value="GGZ16220.1"/>
    <property type="molecule type" value="Genomic_DNA"/>
</dbReference>
<dbReference type="Gene3D" id="3.30.70.1280">
    <property type="entry name" value="SP0830-like domains"/>
    <property type="match status" value="1"/>
</dbReference>
<dbReference type="PANTHER" id="PTHR36439:SF1">
    <property type="entry name" value="DUF1697 DOMAIN-CONTAINING PROTEIN"/>
    <property type="match status" value="1"/>
</dbReference>
<proteinExistence type="predicted"/>
<organism evidence="1 2">
    <name type="scientific">Novosphingobium colocasiae</name>
    <dbReference type="NCBI Taxonomy" id="1256513"/>
    <lineage>
        <taxon>Bacteria</taxon>
        <taxon>Pseudomonadati</taxon>
        <taxon>Pseudomonadota</taxon>
        <taxon>Alphaproteobacteria</taxon>
        <taxon>Sphingomonadales</taxon>
        <taxon>Sphingomonadaceae</taxon>
        <taxon>Novosphingobium</taxon>
    </lineage>
</organism>
<accession>A0A918PMJ2</accession>
<dbReference type="RefSeq" id="WP_189622462.1">
    <property type="nucleotide sequence ID" value="NZ_BMZA01000026.1"/>
</dbReference>
<comment type="caution">
    <text evidence="1">The sequence shown here is derived from an EMBL/GenBank/DDBJ whole genome shotgun (WGS) entry which is preliminary data.</text>
</comment>
<evidence type="ECO:0000313" key="2">
    <source>
        <dbReference type="Proteomes" id="UP000648075"/>
    </source>
</evidence>
<dbReference type="Proteomes" id="UP000648075">
    <property type="component" value="Unassembled WGS sequence"/>
</dbReference>
<dbReference type="PANTHER" id="PTHR36439">
    <property type="entry name" value="BLL4334 PROTEIN"/>
    <property type="match status" value="1"/>
</dbReference>